<dbReference type="Gene3D" id="3.30.450.20">
    <property type="entry name" value="PAS domain"/>
    <property type="match status" value="2"/>
</dbReference>
<dbReference type="AlphaFoldDB" id="D2QDN7"/>
<dbReference type="NCBIfam" id="TIGR00229">
    <property type="entry name" value="sensory_box"/>
    <property type="match status" value="1"/>
</dbReference>
<name>D2QDN7_SPILD</name>
<evidence type="ECO:0000259" key="1">
    <source>
        <dbReference type="SMART" id="SM00065"/>
    </source>
</evidence>
<dbReference type="eggNOG" id="COG2203">
    <property type="taxonomic scope" value="Bacteria"/>
</dbReference>
<accession>D2QDN7</accession>
<feature type="domain" description="GAF" evidence="1">
    <location>
        <begin position="335"/>
        <end position="486"/>
    </location>
</feature>
<dbReference type="InterPro" id="IPR000014">
    <property type="entry name" value="PAS"/>
</dbReference>
<dbReference type="EMBL" id="CP001769">
    <property type="protein sequence ID" value="ADB38167.1"/>
    <property type="molecule type" value="Genomic_DNA"/>
</dbReference>
<dbReference type="eggNOG" id="COG2202">
    <property type="taxonomic scope" value="Bacteria"/>
</dbReference>
<dbReference type="HOGENOM" id="CLU_335830_0_0_10"/>
<dbReference type="Proteomes" id="UP000002028">
    <property type="component" value="Chromosome"/>
</dbReference>
<feature type="domain" description="GAF" evidence="1">
    <location>
        <begin position="626"/>
        <end position="776"/>
    </location>
</feature>
<protein>
    <submittedName>
        <fullName evidence="2">PAS/PAC sensor protein</fullName>
    </submittedName>
</protein>
<dbReference type="InterPro" id="IPR003018">
    <property type="entry name" value="GAF"/>
</dbReference>
<evidence type="ECO:0000313" key="3">
    <source>
        <dbReference type="Proteomes" id="UP000002028"/>
    </source>
</evidence>
<evidence type="ECO:0000313" key="2">
    <source>
        <dbReference type="EMBL" id="ADB38167.1"/>
    </source>
</evidence>
<dbReference type="STRING" id="504472.Slin_2138"/>
<gene>
    <name evidence="2" type="ordered locus">Slin_2138</name>
</gene>
<dbReference type="SUPFAM" id="SSF55781">
    <property type="entry name" value="GAF domain-like"/>
    <property type="match status" value="3"/>
</dbReference>
<reference evidence="2 3" key="1">
    <citation type="journal article" date="2010" name="Stand. Genomic Sci.">
        <title>Complete genome sequence of Spirosoma linguale type strain (1).</title>
        <authorList>
            <person name="Lail K."/>
            <person name="Sikorski J."/>
            <person name="Saunders E."/>
            <person name="Lapidus A."/>
            <person name="Glavina Del Rio T."/>
            <person name="Copeland A."/>
            <person name="Tice H."/>
            <person name="Cheng J.-F."/>
            <person name="Lucas S."/>
            <person name="Nolan M."/>
            <person name="Bruce D."/>
            <person name="Goodwin L."/>
            <person name="Pitluck S."/>
            <person name="Ivanova N."/>
            <person name="Mavromatis K."/>
            <person name="Ovchinnikova G."/>
            <person name="Pati A."/>
            <person name="Chen A."/>
            <person name="Palaniappan K."/>
            <person name="Land M."/>
            <person name="Hauser L."/>
            <person name="Chang Y.-J."/>
            <person name="Jeffries C.D."/>
            <person name="Chain P."/>
            <person name="Brettin T."/>
            <person name="Detter J.C."/>
            <person name="Schuetze A."/>
            <person name="Rohde M."/>
            <person name="Tindall B.J."/>
            <person name="Goeker M."/>
            <person name="Bristow J."/>
            <person name="Eisen J.A."/>
            <person name="Markowitz V."/>
            <person name="Hugenholtz P."/>
            <person name="Kyrpides N.C."/>
            <person name="Klenk H.-P."/>
            <person name="Chen F."/>
        </authorList>
    </citation>
    <scope>NUCLEOTIDE SEQUENCE [LARGE SCALE GENOMIC DNA]</scope>
    <source>
        <strain evidence="3">ATCC 33905 / DSM 74 / LMG 10896 / Claus 1</strain>
    </source>
</reference>
<dbReference type="InterPro" id="IPR029016">
    <property type="entry name" value="GAF-like_dom_sf"/>
</dbReference>
<dbReference type="KEGG" id="sli:Slin_2138"/>
<dbReference type="Gene3D" id="3.30.450.40">
    <property type="match status" value="3"/>
</dbReference>
<organism evidence="2 3">
    <name type="scientific">Spirosoma linguale (strain ATCC 33905 / DSM 74 / LMG 10896 / Claus 1)</name>
    <dbReference type="NCBI Taxonomy" id="504472"/>
    <lineage>
        <taxon>Bacteria</taxon>
        <taxon>Pseudomonadati</taxon>
        <taxon>Bacteroidota</taxon>
        <taxon>Cytophagia</taxon>
        <taxon>Cytophagales</taxon>
        <taxon>Cytophagaceae</taxon>
        <taxon>Spirosoma</taxon>
    </lineage>
</organism>
<sequence>MNSLPKPDPLHPAVQQRTLIQNEAFQAAINGEPLLNVLNILARLVKLELGSHVRTAFYLAYPDGKRLHAIEGAGDMDPAYTAPLNGFPVSHDSFCSGYAMATGHPVHTPDVFQDPLWQPYLPMATVHGFRAASSYPILTRQGKAIGSLALYFPHIHQATAQEEVLAKAITQAAALLLAPDTQNLEHTRAEEALRQSEAKYRTLFDSIDEGVAIVEVFPDEHGRVTDMIWREANPSVERQAGMGGWVGRRANEIVPHLEQAWLDAMTGVYQTGEPVRMEAYIADLDRWIETYYSRVGEAGSPLMVSVFRNITERKQREQHQEFLLRLSDNLRAESDAEAIGTIATRMVAEQLQADRCYIAHLPKGEGYGSIGSEYKATGLPPLRGEYRFADFPDAMKRIETGPLIIRDVFNEAGLSETDKQAIGHAMGLQGMLAAVLRKGERNHFWCLTAATLTPRNWTDHHVEFLEDVAERIWIAIERAKAGEALKKSEAKYRTLFNSIDEGFCIMELIYDRAGKPVDSIFHEVNPAFEPATGLQNAVGKSITELVPGIEVHWFEIYDKVIKTGEPVRFESYNEETQSWYSAYASRIGTAGTQLAVIFNNVTEHKQREQEQALLVTLGDRLRPLTDPVTIEGEVTQVLRAHFDAGWCYYVEWEEATKLGVVRRDATRKGLTSLVGEHDVSDVPEFLELLKANPLLAVSDYEHYERLTPALRQRYTSLGFRSMLVATLVKQEGLVASVLIGDTKIRQWSPPEQALLMQVTERIWAAVERAKAETALRQSEEYFRLLVTASSDSLYRMSADWSQMLNLKGMNFLTDTHQANTHWLARYIPLDEQPRVQLAIHQAIQTKQPF</sequence>
<dbReference type="Pfam" id="PF13188">
    <property type="entry name" value="PAS_8"/>
    <property type="match status" value="1"/>
</dbReference>
<dbReference type="SUPFAM" id="SSF55785">
    <property type="entry name" value="PYP-like sensor domain (PAS domain)"/>
    <property type="match status" value="2"/>
</dbReference>
<feature type="domain" description="GAF" evidence="1">
    <location>
        <begin position="33"/>
        <end position="187"/>
    </location>
</feature>
<dbReference type="SMART" id="SM00065">
    <property type="entry name" value="GAF"/>
    <property type="match status" value="3"/>
</dbReference>
<dbReference type="Pfam" id="PF01590">
    <property type="entry name" value="GAF"/>
    <property type="match status" value="2"/>
</dbReference>
<keyword evidence="3" id="KW-1185">Reference proteome</keyword>
<dbReference type="InterPro" id="IPR035965">
    <property type="entry name" value="PAS-like_dom_sf"/>
</dbReference>
<proteinExistence type="predicted"/>